<keyword evidence="1" id="KW-0677">Repeat</keyword>
<comment type="caution">
    <text evidence="4">The sequence shown here is derived from an EMBL/GenBank/DDBJ whole genome shotgun (WGS) entry which is preliminary data.</text>
</comment>
<name>A0A9P9EJX4_9PLEO</name>
<dbReference type="EMBL" id="JAGMWT010000001">
    <property type="protein sequence ID" value="KAH7138161.1"/>
    <property type="molecule type" value="Genomic_DNA"/>
</dbReference>
<dbReference type="SMART" id="SM00321">
    <property type="entry name" value="WSC"/>
    <property type="match status" value="2"/>
</dbReference>
<feature type="domain" description="WSC" evidence="3">
    <location>
        <begin position="35"/>
        <end position="126"/>
    </location>
</feature>
<reference evidence="4" key="1">
    <citation type="journal article" date="2021" name="Nat. Commun.">
        <title>Genetic determinants of endophytism in the Arabidopsis root mycobiome.</title>
        <authorList>
            <person name="Mesny F."/>
            <person name="Miyauchi S."/>
            <person name="Thiergart T."/>
            <person name="Pickel B."/>
            <person name="Atanasova L."/>
            <person name="Karlsson M."/>
            <person name="Huettel B."/>
            <person name="Barry K.W."/>
            <person name="Haridas S."/>
            <person name="Chen C."/>
            <person name="Bauer D."/>
            <person name="Andreopoulos W."/>
            <person name="Pangilinan J."/>
            <person name="LaButti K."/>
            <person name="Riley R."/>
            <person name="Lipzen A."/>
            <person name="Clum A."/>
            <person name="Drula E."/>
            <person name="Henrissat B."/>
            <person name="Kohler A."/>
            <person name="Grigoriev I.V."/>
            <person name="Martin F.M."/>
            <person name="Hacquard S."/>
        </authorList>
    </citation>
    <scope>NUCLEOTIDE SEQUENCE</scope>
    <source>
        <strain evidence="4">MPI-CAGE-CH-0243</strain>
    </source>
</reference>
<keyword evidence="5" id="KW-1185">Reference proteome</keyword>
<dbReference type="InterPro" id="IPR002889">
    <property type="entry name" value="WSC_carb-bd"/>
</dbReference>
<dbReference type="OrthoDB" id="2019572at2759"/>
<keyword evidence="2" id="KW-0732">Signal</keyword>
<evidence type="ECO:0000256" key="1">
    <source>
        <dbReference type="ARBA" id="ARBA00022737"/>
    </source>
</evidence>
<evidence type="ECO:0000256" key="2">
    <source>
        <dbReference type="SAM" id="SignalP"/>
    </source>
</evidence>
<evidence type="ECO:0000259" key="3">
    <source>
        <dbReference type="PROSITE" id="PS51212"/>
    </source>
</evidence>
<dbReference type="PANTHER" id="PTHR45964:SF9">
    <property type="entry name" value="SULFOTRANSFERASE"/>
    <property type="match status" value="1"/>
</dbReference>
<feature type="domain" description="WSC" evidence="3">
    <location>
        <begin position="139"/>
        <end position="240"/>
    </location>
</feature>
<accession>A0A9P9EJX4</accession>
<dbReference type="Pfam" id="PF01822">
    <property type="entry name" value="WSC"/>
    <property type="match status" value="2"/>
</dbReference>
<sequence>MRITYLLPVLSAPIFTLAFSINLESRASPANNVGRWTYIGCYYDTGSARTLPNAFFGGDMMTAQACTDFCGRRGYPFAGTEYGQECWCGLGLGSAQSYPNDCTMPCTGDMNEVCGTGNRLTVYKDESQVSPNIAQGVNGYTYKGCYTDDVSKRTLSRLQGVKGGYAANSAATCTQACFDNGYILAGLEYSGECWCGNSIQNDQAKPVAGDAVTSGCSSVCTGDPSEICGGANRLSLYTFTDTMELIMNGGFEDGNSPWRITNNAAGSEPGLLTGGIVGNEYAATGVFSWQIRDSFPNEAQNPRSLCATQTVTHRKPGPHTITAYIGRKPLTTPPNALNYELEVDGTKIAMGEVCSPRNPGMPCRFAAVNGEKVYDMVQLVLNLGPGDLGQRSLSICASYTGEQSAADVLLLDNVSVLAPA</sequence>
<protein>
    <submittedName>
        <fullName evidence="4">WSC domain-containing protein</fullName>
    </submittedName>
</protein>
<organism evidence="4 5">
    <name type="scientific">Dendryphion nanum</name>
    <dbReference type="NCBI Taxonomy" id="256645"/>
    <lineage>
        <taxon>Eukaryota</taxon>
        <taxon>Fungi</taxon>
        <taxon>Dikarya</taxon>
        <taxon>Ascomycota</taxon>
        <taxon>Pezizomycotina</taxon>
        <taxon>Dothideomycetes</taxon>
        <taxon>Pleosporomycetidae</taxon>
        <taxon>Pleosporales</taxon>
        <taxon>Torulaceae</taxon>
        <taxon>Dendryphion</taxon>
    </lineage>
</organism>
<gene>
    <name evidence="4" type="ORF">B0J11DRAFT_609760</name>
</gene>
<feature type="chain" id="PRO_5040503217" evidence="2">
    <location>
        <begin position="19"/>
        <end position="420"/>
    </location>
</feature>
<dbReference type="AlphaFoldDB" id="A0A9P9EJX4"/>
<dbReference type="PANTHER" id="PTHR45964">
    <property type="entry name" value="WSCD FAMILY MEMBER CG9164"/>
    <property type="match status" value="1"/>
</dbReference>
<evidence type="ECO:0000313" key="5">
    <source>
        <dbReference type="Proteomes" id="UP000700596"/>
    </source>
</evidence>
<feature type="signal peptide" evidence="2">
    <location>
        <begin position="1"/>
        <end position="18"/>
    </location>
</feature>
<proteinExistence type="predicted"/>
<dbReference type="Proteomes" id="UP000700596">
    <property type="component" value="Unassembled WGS sequence"/>
</dbReference>
<dbReference type="PROSITE" id="PS51212">
    <property type="entry name" value="WSC"/>
    <property type="match status" value="2"/>
</dbReference>
<evidence type="ECO:0000313" key="4">
    <source>
        <dbReference type="EMBL" id="KAH7138161.1"/>
    </source>
</evidence>
<dbReference type="InterPro" id="IPR051589">
    <property type="entry name" value="Sialate-O-sulfotransferase"/>
</dbReference>